<dbReference type="Pfam" id="PF14310">
    <property type="entry name" value="Fn3-like"/>
    <property type="match status" value="1"/>
</dbReference>
<accession>A0A7W7EYK9</accession>
<dbReference type="PROSITE" id="PS51318">
    <property type="entry name" value="TAT"/>
    <property type="match status" value="1"/>
</dbReference>
<evidence type="ECO:0000256" key="2">
    <source>
        <dbReference type="ARBA" id="ARBA00005336"/>
    </source>
</evidence>
<dbReference type="InterPro" id="IPR001764">
    <property type="entry name" value="Glyco_hydro_3_N"/>
</dbReference>
<comment type="similarity">
    <text evidence="2 10">Belongs to the glycosyl hydrolase 3 family.</text>
</comment>
<dbReference type="EC" id="3.2.1.21" evidence="3"/>
<dbReference type="Pfam" id="PF00933">
    <property type="entry name" value="Glyco_hydro_3"/>
    <property type="match status" value="1"/>
</dbReference>
<comment type="caution">
    <text evidence="13">The sequence shown here is derived from an EMBL/GenBank/DDBJ whole genome shotgun (WGS) entry which is preliminary data.</text>
</comment>
<dbReference type="InterPro" id="IPR036881">
    <property type="entry name" value="Glyco_hydro_3_C_sf"/>
</dbReference>
<dbReference type="InterPro" id="IPR019800">
    <property type="entry name" value="Glyco_hydro_3_AS"/>
</dbReference>
<evidence type="ECO:0000256" key="6">
    <source>
        <dbReference type="ARBA" id="ARBA00023295"/>
    </source>
</evidence>
<evidence type="ECO:0000256" key="5">
    <source>
        <dbReference type="ARBA" id="ARBA00022801"/>
    </source>
</evidence>
<evidence type="ECO:0000256" key="8">
    <source>
        <dbReference type="ARBA" id="ARBA00032194"/>
    </source>
</evidence>
<keyword evidence="14" id="KW-1185">Reference proteome</keyword>
<evidence type="ECO:0000313" key="13">
    <source>
        <dbReference type="EMBL" id="MBB4618873.1"/>
    </source>
</evidence>
<dbReference type="PANTHER" id="PTHR30620:SF16">
    <property type="entry name" value="LYSOSOMAL BETA GLUCOSIDASE"/>
    <property type="match status" value="1"/>
</dbReference>
<dbReference type="EMBL" id="JACHNY010000006">
    <property type="protein sequence ID" value="MBB4618873.1"/>
    <property type="molecule type" value="Genomic_DNA"/>
</dbReference>
<dbReference type="PANTHER" id="PTHR30620">
    <property type="entry name" value="PERIPLASMIC BETA-GLUCOSIDASE-RELATED"/>
    <property type="match status" value="1"/>
</dbReference>
<reference evidence="13 14" key="1">
    <citation type="submission" date="2020-08" db="EMBL/GenBank/DDBJ databases">
        <title>Genomic Encyclopedia of Type Strains, Phase IV (KMG-IV): sequencing the most valuable type-strain genomes for metagenomic binning, comparative biology and taxonomic classification.</title>
        <authorList>
            <person name="Goeker M."/>
        </authorList>
    </citation>
    <scope>NUCLEOTIDE SEQUENCE [LARGE SCALE GENOMIC DNA]</scope>
    <source>
        <strain evidence="13 14">DSM 15867</strain>
    </source>
</reference>
<keyword evidence="6 10" id="KW-0326">Glycosidase</keyword>
<dbReference type="InterPro" id="IPR051915">
    <property type="entry name" value="Cellulose_Degrad_GH3"/>
</dbReference>
<proteinExistence type="inferred from homology"/>
<dbReference type="Gene3D" id="3.20.20.300">
    <property type="entry name" value="Glycoside hydrolase, family 3, N-terminal domain"/>
    <property type="match status" value="1"/>
</dbReference>
<keyword evidence="4 11" id="KW-0732">Signal</keyword>
<dbReference type="PRINTS" id="PR00133">
    <property type="entry name" value="GLHYDRLASE3"/>
</dbReference>
<dbReference type="InterPro" id="IPR026891">
    <property type="entry name" value="Fn3-like"/>
</dbReference>
<feature type="chain" id="PRO_5031010360" description="beta-glucosidase" evidence="11">
    <location>
        <begin position="29"/>
        <end position="764"/>
    </location>
</feature>
<sequence>MGDTTITRRGALLGAGAIAAWATSPARALLAATDTMAMPAQVAALVGRMTLEEKAGQLTLNAAAWSGGIATGLNPPAAGGVSFDQQLADAVAGRLTGVFNGNGAEMARRMQGAVMRGSRLKIPLIFAADVIHGHRTIFPVPVAEAASFEPSLAERTARVAAYEAAAAGIDWTFFPMVDIARDQRWGRTMEGAGEDVLVGNLFAAARVRGFQGQDLKANDAMMACVKHFAAYGAVAAGLDYNEVDMSERTLREVYLPPYKSGFDAGALSGMASFNEISGIPSHGNPWLMQTVLRDEWKFPGIIVSDYTGDEEMIAAGFAKDGRDAARIAFLAGVDMCMQSNLYMLHLPGLVRDGLVPQEVLDRSVRRVLMVKHRLGLFDDPFRRIDVKREKARSRTKASLALAREAGRKSIVLLKNDGDLLPLPKAGRRLALIGPFASGQHDLNGPWVVYGDNGQAVDLATGLRAAMADPALLSVTAGSGVEAALPGGIDAAVAAAQAADIVLLAIGESETMSGEAQSRTEIVVPAPQQALAEAVAATGKPVVVILKNGRGLALHGAVRDAPAILMTWFLGSESGHATADVLFGDYSPSARLPISLPFESGQEPYHYDHKATGRPAPAGPRQPYKTQYREAPNAALYPFGHGLTYGRPDYAGLTLGSPTLPWDGAIEIAATVRNGGTRAIEEVVQLYIRDRVASITRPVRQLKGFRKVALAPGASETVRFTLRRADLLFYGVDNQPTVEPGTFDVWIAPSAQAEGVHGTFDLTQA</sequence>
<dbReference type="Gene3D" id="3.40.50.1700">
    <property type="entry name" value="Glycoside hydrolase family 3 C-terminal domain"/>
    <property type="match status" value="1"/>
</dbReference>
<dbReference type="Proteomes" id="UP000574769">
    <property type="component" value="Unassembled WGS sequence"/>
</dbReference>
<name>A0A7W7EYK9_9SPHN</name>
<organism evidence="13 14">
    <name type="scientific">Sphingomonas abaci</name>
    <dbReference type="NCBI Taxonomy" id="237611"/>
    <lineage>
        <taxon>Bacteria</taxon>
        <taxon>Pseudomonadati</taxon>
        <taxon>Pseudomonadota</taxon>
        <taxon>Alphaproteobacteria</taxon>
        <taxon>Sphingomonadales</taxon>
        <taxon>Sphingomonadaceae</taxon>
        <taxon>Sphingomonas</taxon>
    </lineage>
</organism>
<protein>
    <recommendedName>
        <fullName evidence="3">beta-glucosidase</fullName>
        <ecNumber evidence="3">3.2.1.21</ecNumber>
    </recommendedName>
    <alternativeName>
        <fullName evidence="9">Beta-D-glucoside glucohydrolase</fullName>
    </alternativeName>
    <alternativeName>
        <fullName evidence="7">Cellobiase</fullName>
    </alternativeName>
    <alternativeName>
        <fullName evidence="8">Gentiobiase</fullName>
    </alternativeName>
</protein>
<dbReference type="GO" id="GO:0009251">
    <property type="term" value="P:glucan catabolic process"/>
    <property type="evidence" value="ECO:0007669"/>
    <property type="project" value="TreeGrafter"/>
</dbReference>
<evidence type="ECO:0000256" key="9">
    <source>
        <dbReference type="ARBA" id="ARBA00032594"/>
    </source>
</evidence>
<dbReference type="FunFam" id="3.20.20.300:FF:000005">
    <property type="entry name" value="Periplasmic beta-glucosidase"/>
    <property type="match status" value="1"/>
</dbReference>
<dbReference type="InterPro" id="IPR002772">
    <property type="entry name" value="Glyco_hydro_3_C"/>
</dbReference>
<dbReference type="InterPro" id="IPR013783">
    <property type="entry name" value="Ig-like_fold"/>
</dbReference>
<evidence type="ECO:0000259" key="12">
    <source>
        <dbReference type="SMART" id="SM01217"/>
    </source>
</evidence>
<keyword evidence="5 10" id="KW-0378">Hydrolase</keyword>
<evidence type="ECO:0000256" key="3">
    <source>
        <dbReference type="ARBA" id="ARBA00012744"/>
    </source>
</evidence>
<comment type="catalytic activity">
    <reaction evidence="1">
        <text>Hydrolysis of terminal, non-reducing beta-D-glucosyl residues with release of beta-D-glucose.</text>
        <dbReference type="EC" id="3.2.1.21"/>
    </reaction>
</comment>
<dbReference type="SUPFAM" id="SSF52279">
    <property type="entry name" value="Beta-D-glucan exohydrolase, C-terminal domain"/>
    <property type="match status" value="1"/>
</dbReference>
<dbReference type="PROSITE" id="PS00775">
    <property type="entry name" value="GLYCOSYL_HYDROL_F3"/>
    <property type="match status" value="1"/>
</dbReference>
<feature type="domain" description="Fibronectin type III-like" evidence="12">
    <location>
        <begin position="681"/>
        <end position="750"/>
    </location>
</feature>
<evidence type="ECO:0000256" key="11">
    <source>
        <dbReference type="SAM" id="SignalP"/>
    </source>
</evidence>
<dbReference type="GO" id="GO:0008422">
    <property type="term" value="F:beta-glucosidase activity"/>
    <property type="evidence" value="ECO:0007669"/>
    <property type="project" value="UniProtKB-EC"/>
</dbReference>
<dbReference type="InterPro" id="IPR036962">
    <property type="entry name" value="Glyco_hydro_3_N_sf"/>
</dbReference>
<dbReference type="SUPFAM" id="SSF51445">
    <property type="entry name" value="(Trans)glycosidases"/>
    <property type="match status" value="1"/>
</dbReference>
<dbReference type="AlphaFoldDB" id="A0A7W7EYK9"/>
<dbReference type="Pfam" id="PF01915">
    <property type="entry name" value="Glyco_hydro_3_C"/>
    <property type="match status" value="1"/>
</dbReference>
<dbReference type="FunFam" id="2.60.40.10:FF:000495">
    <property type="entry name" value="Periplasmic beta-glucosidase"/>
    <property type="match status" value="1"/>
</dbReference>
<evidence type="ECO:0000256" key="7">
    <source>
        <dbReference type="ARBA" id="ARBA00031448"/>
    </source>
</evidence>
<evidence type="ECO:0000256" key="10">
    <source>
        <dbReference type="RuleBase" id="RU361161"/>
    </source>
</evidence>
<dbReference type="RefSeq" id="WP_184116136.1">
    <property type="nucleotide sequence ID" value="NZ_JACHNY010000006.1"/>
</dbReference>
<evidence type="ECO:0000256" key="4">
    <source>
        <dbReference type="ARBA" id="ARBA00022729"/>
    </source>
</evidence>
<dbReference type="InterPro" id="IPR006311">
    <property type="entry name" value="TAT_signal"/>
</dbReference>
<dbReference type="Gene3D" id="2.60.40.10">
    <property type="entry name" value="Immunoglobulins"/>
    <property type="match status" value="1"/>
</dbReference>
<feature type="signal peptide" evidence="11">
    <location>
        <begin position="1"/>
        <end position="28"/>
    </location>
</feature>
<dbReference type="SMART" id="SM01217">
    <property type="entry name" value="Fn3_like"/>
    <property type="match status" value="1"/>
</dbReference>
<dbReference type="InterPro" id="IPR017853">
    <property type="entry name" value="GH"/>
</dbReference>
<evidence type="ECO:0000256" key="1">
    <source>
        <dbReference type="ARBA" id="ARBA00000448"/>
    </source>
</evidence>
<gene>
    <name evidence="13" type="ORF">GGQ96_003019</name>
</gene>
<evidence type="ECO:0000313" key="14">
    <source>
        <dbReference type="Proteomes" id="UP000574769"/>
    </source>
</evidence>